<dbReference type="InterPro" id="IPR045093">
    <property type="entry name" value="Cullin"/>
</dbReference>
<dbReference type="Gramene" id="EOY06478">
    <property type="protein sequence ID" value="EOY06478"/>
    <property type="gene ID" value="TCM_021184"/>
</dbReference>
<keyword evidence="4" id="KW-1185">Reference proteome</keyword>
<dbReference type="InParanoid" id="A0A061EP85"/>
<evidence type="ECO:0000313" key="4">
    <source>
        <dbReference type="Proteomes" id="UP000026915"/>
    </source>
</evidence>
<dbReference type="InterPro" id="IPR016159">
    <property type="entry name" value="Cullin_repeat-like_dom_sf"/>
</dbReference>
<feature type="domain" description="Cullin N-terminal" evidence="2">
    <location>
        <begin position="17"/>
        <end position="274"/>
    </location>
</feature>
<sequence>MARTEEHQHSIKVEEGWPVIQEGVDKLIKGIEGDNSQSFSSEDYMRYYTTVYNMCHPNPAGANCQVLYEKYKNIFEEYITSKVMPSLQGKEGEALLQELEKRWSNHKMMTRWLSRFFHYIDRYFVAVKKVPSVQEVALCSFYNLIFGEMNNQVRDAVLSMIDREREGEDIDQALVKNVLAVYVDVGQGSLKYYEKDFEEAMFEDTAAFYSTKASKWIKNESYKNYMLKVASCLKHERETISCYLQDRSQRKLLEIVEHELLSVHATELQEKEQLDASPLTETSR</sequence>
<reference evidence="3 4" key="1">
    <citation type="journal article" date="2013" name="Genome Biol.">
        <title>The genome sequence of the most widely cultivated cacao type and its use to identify candidate genes regulating pod color.</title>
        <authorList>
            <person name="Motamayor J.C."/>
            <person name="Mockaitis K."/>
            <person name="Schmutz J."/>
            <person name="Haiminen N."/>
            <person name="Iii D.L."/>
            <person name="Cornejo O."/>
            <person name="Findley S.D."/>
            <person name="Zheng P."/>
            <person name="Utro F."/>
            <person name="Royaert S."/>
            <person name="Saski C."/>
            <person name="Jenkins J."/>
            <person name="Podicheti R."/>
            <person name="Zhao M."/>
            <person name="Scheffler B.E."/>
            <person name="Stack J.C."/>
            <person name="Feltus F.A."/>
            <person name="Mustiga G.M."/>
            <person name="Amores F."/>
            <person name="Phillips W."/>
            <person name="Marelli J.P."/>
            <person name="May G.D."/>
            <person name="Shapiro H."/>
            <person name="Ma J."/>
            <person name="Bustamante C.D."/>
            <person name="Schnell R.J."/>
            <person name="Main D."/>
            <person name="Gilbert D."/>
            <person name="Parida L."/>
            <person name="Kuhn D.N."/>
        </authorList>
    </citation>
    <scope>NUCLEOTIDE SEQUENCE [LARGE SCALE GENOMIC DNA]</scope>
    <source>
        <strain evidence="4">cv. Matina 1-6</strain>
    </source>
</reference>
<dbReference type="PANTHER" id="PTHR11932">
    <property type="entry name" value="CULLIN"/>
    <property type="match status" value="1"/>
</dbReference>
<dbReference type="HOGENOM" id="CLU_004747_2_0_1"/>
<accession>A0A061EP85</accession>
<evidence type="ECO:0000256" key="1">
    <source>
        <dbReference type="ARBA" id="ARBA00006019"/>
    </source>
</evidence>
<dbReference type="GO" id="GO:0006511">
    <property type="term" value="P:ubiquitin-dependent protein catabolic process"/>
    <property type="evidence" value="ECO:0007669"/>
    <property type="project" value="InterPro"/>
</dbReference>
<dbReference type="AlphaFoldDB" id="A0A061EP85"/>
<dbReference type="FunFam" id="1.20.1310.10:FF:000001">
    <property type="entry name" value="Cullin 3"/>
    <property type="match status" value="1"/>
</dbReference>
<evidence type="ECO:0000259" key="2">
    <source>
        <dbReference type="Pfam" id="PF00888"/>
    </source>
</evidence>
<dbReference type="Proteomes" id="UP000026915">
    <property type="component" value="Chromosome 4"/>
</dbReference>
<comment type="similarity">
    <text evidence="1">Belongs to the cullin family.</text>
</comment>
<dbReference type="Gene3D" id="1.20.1310.10">
    <property type="entry name" value="Cullin Repeats"/>
    <property type="match status" value="2"/>
</dbReference>
<organism evidence="3 4">
    <name type="scientific">Theobroma cacao</name>
    <name type="common">Cacao</name>
    <name type="synonym">Cocoa</name>
    <dbReference type="NCBI Taxonomy" id="3641"/>
    <lineage>
        <taxon>Eukaryota</taxon>
        <taxon>Viridiplantae</taxon>
        <taxon>Streptophyta</taxon>
        <taxon>Embryophyta</taxon>
        <taxon>Tracheophyta</taxon>
        <taxon>Spermatophyta</taxon>
        <taxon>Magnoliopsida</taxon>
        <taxon>eudicotyledons</taxon>
        <taxon>Gunneridae</taxon>
        <taxon>Pentapetalae</taxon>
        <taxon>rosids</taxon>
        <taxon>malvids</taxon>
        <taxon>Malvales</taxon>
        <taxon>Malvaceae</taxon>
        <taxon>Byttnerioideae</taxon>
        <taxon>Theobroma</taxon>
    </lineage>
</organism>
<dbReference type="OMA" id="MLKAVEC"/>
<evidence type="ECO:0000313" key="3">
    <source>
        <dbReference type="EMBL" id="EOY06478.1"/>
    </source>
</evidence>
<dbReference type="InterPro" id="IPR001373">
    <property type="entry name" value="Cullin_N"/>
</dbReference>
<proteinExistence type="inferred from homology"/>
<dbReference type="eggNOG" id="KOG2166">
    <property type="taxonomic scope" value="Eukaryota"/>
</dbReference>
<dbReference type="STRING" id="3641.A0A061EP85"/>
<dbReference type="EMBL" id="CM001882">
    <property type="protein sequence ID" value="EOY06478.1"/>
    <property type="molecule type" value="Genomic_DNA"/>
</dbReference>
<protein>
    <submittedName>
        <fullName evidence="3">Cullin 1, putative</fullName>
    </submittedName>
</protein>
<gene>
    <name evidence="3" type="ORF">TCM_021184</name>
</gene>
<dbReference type="SUPFAM" id="SSF74788">
    <property type="entry name" value="Cullin repeat-like"/>
    <property type="match status" value="1"/>
</dbReference>
<dbReference type="Pfam" id="PF00888">
    <property type="entry name" value="Cullin"/>
    <property type="match status" value="1"/>
</dbReference>
<dbReference type="GO" id="GO:0031625">
    <property type="term" value="F:ubiquitin protein ligase binding"/>
    <property type="evidence" value="ECO:0007669"/>
    <property type="project" value="InterPro"/>
</dbReference>
<name>A0A061EP85_THECC</name>
<dbReference type="FunCoup" id="A0A061EP85">
    <property type="interactions" value="47"/>
</dbReference>